<sequence>MSYTDDAALARLSALNDTQDSIATAAQWFLFHRKHAERTVQLWHQRLRDSPSSKRLTLMYLANEVAQQSKVRRKDDFVLALAPVIADATAAAYKGASNEVQQRVVRVVDVWRQRAVFPEHTINGIDARLQEVDKARGNTMGFATRGSQPSPPMPTELVPLADALLMVAKSVVPSRSSIQESRENYDKVTDPNAETPAPPVHAARLNGLLRNLSTAEAAIQNSIKARKSLVDNIESILESARRDLASEQKNLDEVQTRKTEVDAKKQEVEVDIMRNLAANDKPKSPDEPPEPAKLMPPELDRPAVEALTPPPGTESGPFKPPVPEPVQSPQTVKEPQAPEAPGIELLSNVASQYQSVPVHTNGSNKRRKVESGDDEFPDLGADDGIDADVAEMLRKES</sequence>
<feature type="compositionally biased region" description="Basic and acidic residues" evidence="2">
    <location>
        <begin position="180"/>
        <end position="189"/>
    </location>
</feature>
<feature type="region of interest" description="Disordered" evidence="2">
    <location>
        <begin position="275"/>
        <end position="384"/>
    </location>
</feature>
<evidence type="ECO:0000256" key="2">
    <source>
        <dbReference type="SAM" id="MobiDB-lite"/>
    </source>
</evidence>
<dbReference type="PANTHER" id="PTHR12460">
    <property type="entry name" value="CYCLIN-DEPENDENT KINASE INHIBITOR-RELATED PROTEIN"/>
    <property type="match status" value="1"/>
</dbReference>
<dbReference type="PROSITE" id="PS51391">
    <property type="entry name" value="CID"/>
    <property type="match status" value="1"/>
</dbReference>
<name>A0AAD5RJ46_9PEZI</name>
<evidence type="ECO:0000256" key="1">
    <source>
        <dbReference type="SAM" id="Coils"/>
    </source>
</evidence>
<dbReference type="Pfam" id="PF04818">
    <property type="entry name" value="CID"/>
    <property type="match status" value="1"/>
</dbReference>
<gene>
    <name evidence="4" type="ORF">MKZ38_006780</name>
</gene>
<feature type="domain" description="CID" evidence="3">
    <location>
        <begin position="1"/>
        <end position="133"/>
    </location>
</feature>
<dbReference type="InterPro" id="IPR006569">
    <property type="entry name" value="CID_dom"/>
</dbReference>
<dbReference type="PANTHER" id="PTHR12460:SF0">
    <property type="entry name" value="CID DOMAIN-CONTAINING PROTEIN-RELATED"/>
    <property type="match status" value="1"/>
</dbReference>
<reference evidence="4" key="1">
    <citation type="submission" date="2022-07" db="EMBL/GenBank/DDBJ databases">
        <title>Draft genome sequence of Zalerion maritima ATCC 34329, a (micro)plastics degrading marine fungus.</title>
        <authorList>
            <person name="Paco A."/>
            <person name="Goncalves M.F.M."/>
            <person name="Rocha-Santos T.A.P."/>
            <person name="Alves A."/>
        </authorList>
    </citation>
    <scope>NUCLEOTIDE SEQUENCE</scope>
    <source>
        <strain evidence="4">ATCC 34329</strain>
    </source>
</reference>
<keyword evidence="1" id="KW-0175">Coiled coil</keyword>
<feature type="compositionally biased region" description="Polar residues" evidence="2">
    <location>
        <begin position="348"/>
        <end position="363"/>
    </location>
</feature>
<protein>
    <submittedName>
        <fullName evidence="4">UPF0400 protein</fullName>
    </submittedName>
</protein>
<feature type="coiled-coil region" evidence="1">
    <location>
        <begin position="230"/>
        <end position="271"/>
    </location>
</feature>
<dbReference type="Gene3D" id="1.25.40.90">
    <property type="match status" value="1"/>
</dbReference>
<evidence type="ECO:0000313" key="4">
    <source>
        <dbReference type="EMBL" id="KAJ2895201.1"/>
    </source>
</evidence>
<evidence type="ECO:0000313" key="5">
    <source>
        <dbReference type="Proteomes" id="UP001201980"/>
    </source>
</evidence>
<dbReference type="SMART" id="SM00582">
    <property type="entry name" value="RPR"/>
    <property type="match status" value="1"/>
</dbReference>
<feature type="region of interest" description="Disordered" evidence="2">
    <location>
        <begin position="176"/>
        <end position="199"/>
    </location>
</feature>
<organism evidence="4 5">
    <name type="scientific">Zalerion maritima</name>
    <dbReference type="NCBI Taxonomy" id="339359"/>
    <lineage>
        <taxon>Eukaryota</taxon>
        <taxon>Fungi</taxon>
        <taxon>Dikarya</taxon>
        <taxon>Ascomycota</taxon>
        <taxon>Pezizomycotina</taxon>
        <taxon>Sordariomycetes</taxon>
        <taxon>Lulworthiomycetidae</taxon>
        <taxon>Lulworthiales</taxon>
        <taxon>Lulworthiaceae</taxon>
        <taxon>Zalerion</taxon>
    </lineage>
</organism>
<feature type="compositionally biased region" description="Pro residues" evidence="2">
    <location>
        <begin position="308"/>
        <end position="326"/>
    </location>
</feature>
<dbReference type="InterPro" id="IPR008942">
    <property type="entry name" value="ENTH_VHS"/>
</dbReference>
<dbReference type="Proteomes" id="UP001201980">
    <property type="component" value="Unassembled WGS sequence"/>
</dbReference>
<proteinExistence type="predicted"/>
<dbReference type="AlphaFoldDB" id="A0AAD5RJ46"/>
<dbReference type="EMBL" id="JAKWBI020000419">
    <property type="protein sequence ID" value="KAJ2895201.1"/>
    <property type="molecule type" value="Genomic_DNA"/>
</dbReference>
<keyword evidence="5" id="KW-1185">Reference proteome</keyword>
<evidence type="ECO:0000259" key="3">
    <source>
        <dbReference type="PROSITE" id="PS51391"/>
    </source>
</evidence>
<dbReference type="GO" id="GO:0031124">
    <property type="term" value="P:mRNA 3'-end processing"/>
    <property type="evidence" value="ECO:0007669"/>
    <property type="project" value="TreeGrafter"/>
</dbReference>
<dbReference type="SUPFAM" id="SSF48464">
    <property type="entry name" value="ENTH/VHS domain"/>
    <property type="match status" value="1"/>
</dbReference>
<accession>A0AAD5RJ46</accession>
<comment type="caution">
    <text evidence="4">The sequence shown here is derived from an EMBL/GenBank/DDBJ whole genome shotgun (WGS) entry which is preliminary data.</text>
</comment>
<feature type="compositionally biased region" description="Acidic residues" evidence="2">
    <location>
        <begin position="372"/>
        <end position="384"/>
    </location>
</feature>
<dbReference type="GO" id="GO:0000993">
    <property type="term" value="F:RNA polymerase II complex binding"/>
    <property type="evidence" value="ECO:0007669"/>
    <property type="project" value="TreeGrafter"/>
</dbReference>